<organism evidence="2 3">
    <name type="scientific">Chitinophaga filiformis</name>
    <name type="common">Myxococcus filiformis</name>
    <name type="synonym">Flexibacter filiformis</name>
    <dbReference type="NCBI Taxonomy" id="104663"/>
    <lineage>
        <taxon>Bacteria</taxon>
        <taxon>Pseudomonadati</taxon>
        <taxon>Bacteroidota</taxon>
        <taxon>Chitinophagia</taxon>
        <taxon>Chitinophagales</taxon>
        <taxon>Chitinophagaceae</taxon>
        <taxon>Chitinophaga</taxon>
    </lineage>
</organism>
<evidence type="ECO:0000313" key="2">
    <source>
        <dbReference type="EMBL" id="UPK72611.1"/>
    </source>
</evidence>
<sequence>MNSKSAFTFFICGIFALNVHAQTPNLQAVTDVGNTTTKSISIWNKDGLNIGVDASTGYTTVSHFLRPSPTETRTLRFDCTSTTTTGGWEFYNAVQARSVMFIKQSTGFVGIGTTDPKAKLAVNGDIYAKKVRVTPDDWPDFVFESAYELPSLQELERFIAEHKHLPGIPSAKEVSEQGLDLGQNQAKLLQKIEEMTLYLIEQHKKFVAQEETIKAQDKQFAAQEERLKELEKRIDQK</sequence>
<accession>A0ABY4ICU2</accession>
<protein>
    <submittedName>
        <fullName evidence="2">Uncharacterized protein</fullName>
    </submittedName>
</protein>
<dbReference type="RefSeq" id="WP_247814794.1">
    <property type="nucleotide sequence ID" value="NZ_CP095855.1"/>
</dbReference>
<evidence type="ECO:0000256" key="1">
    <source>
        <dbReference type="SAM" id="SignalP"/>
    </source>
</evidence>
<feature type="signal peptide" evidence="1">
    <location>
        <begin position="1"/>
        <end position="21"/>
    </location>
</feature>
<keyword evidence="1" id="KW-0732">Signal</keyword>
<dbReference type="EMBL" id="CP095855">
    <property type="protein sequence ID" value="UPK72611.1"/>
    <property type="molecule type" value="Genomic_DNA"/>
</dbReference>
<feature type="chain" id="PRO_5046446735" evidence="1">
    <location>
        <begin position="22"/>
        <end position="237"/>
    </location>
</feature>
<name>A0ABY4ICU2_CHIFI</name>
<dbReference type="Proteomes" id="UP000830198">
    <property type="component" value="Chromosome"/>
</dbReference>
<evidence type="ECO:0000313" key="3">
    <source>
        <dbReference type="Proteomes" id="UP000830198"/>
    </source>
</evidence>
<reference evidence="2 3" key="1">
    <citation type="submission" date="2022-04" db="EMBL/GenBank/DDBJ databases">
        <title>The arsenic-methylating capacity of Chitinophaga filiformis YT5 during chitin decomposition.</title>
        <authorList>
            <person name="Chen G."/>
            <person name="Liang Y."/>
        </authorList>
    </citation>
    <scope>NUCLEOTIDE SEQUENCE [LARGE SCALE GENOMIC DNA]</scope>
    <source>
        <strain evidence="2 3">YT5</strain>
    </source>
</reference>
<gene>
    <name evidence="2" type="ORF">MYF79_15060</name>
</gene>
<proteinExistence type="predicted"/>
<keyword evidence="3" id="KW-1185">Reference proteome</keyword>